<reference evidence="3" key="2">
    <citation type="journal article" date="2013" name="Nat. Commun.">
        <title>Genome of the Chinese tree shrew.</title>
        <authorList>
            <person name="Fan Y."/>
            <person name="Huang Z.Y."/>
            <person name="Cao C.C."/>
            <person name="Chen C.S."/>
            <person name="Chen Y.X."/>
            <person name="Fan D.D."/>
            <person name="He J."/>
            <person name="Hou H.L."/>
            <person name="Hu L."/>
            <person name="Hu X.T."/>
            <person name="Jiang X.T."/>
            <person name="Lai R."/>
            <person name="Lang Y.S."/>
            <person name="Liang B."/>
            <person name="Liao S.G."/>
            <person name="Mu D."/>
            <person name="Ma Y.Y."/>
            <person name="Niu Y.Y."/>
            <person name="Sun X.Q."/>
            <person name="Xia J.Q."/>
            <person name="Xiao J."/>
            <person name="Xiong Z.Q."/>
            <person name="Xu L."/>
            <person name="Yang L."/>
            <person name="Zhang Y."/>
            <person name="Zhao W."/>
            <person name="Zhao X.D."/>
            <person name="Zheng Y.T."/>
            <person name="Zhou J.M."/>
            <person name="Zhu Y.B."/>
            <person name="Zhang G.J."/>
            <person name="Wang J."/>
            <person name="Yao Y.G."/>
        </authorList>
    </citation>
    <scope>NUCLEOTIDE SEQUENCE [LARGE SCALE GENOMIC DNA]</scope>
</reference>
<proteinExistence type="predicted"/>
<sequence>MVGKSDFEGGSNDCSVPAPSLNPTGLKEEQIESAGEKEGQCKGSRNPIKCENTRCFCLWTSNTSFASRMRSSLQELRSGGSALDERALRTRSRVAKHADTVWDIPYSFGPDSFVEPDINVHIWNPISFMANFGISLFAGGALFLKSTPLCAYEC</sequence>
<dbReference type="InParanoid" id="L9JAM8"/>
<dbReference type="Proteomes" id="UP000011518">
    <property type="component" value="Unassembled WGS sequence"/>
</dbReference>
<gene>
    <name evidence="2" type="ORF">TREES_T100014386</name>
</gene>
<evidence type="ECO:0000256" key="1">
    <source>
        <dbReference type="SAM" id="MobiDB-lite"/>
    </source>
</evidence>
<evidence type="ECO:0000313" key="2">
    <source>
        <dbReference type="EMBL" id="ELW47408.1"/>
    </source>
</evidence>
<organism evidence="2 3">
    <name type="scientific">Tupaia chinensis</name>
    <name type="common">Chinese tree shrew</name>
    <name type="synonym">Tupaia belangeri chinensis</name>
    <dbReference type="NCBI Taxonomy" id="246437"/>
    <lineage>
        <taxon>Eukaryota</taxon>
        <taxon>Metazoa</taxon>
        <taxon>Chordata</taxon>
        <taxon>Craniata</taxon>
        <taxon>Vertebrata</taxon>
        <taxon>Euteleostomi</taxon>
        <taxon>Mammalia</taxon>
        <taxon>Eutheria</taxon>
        <taxon>Euarchontoglires</taxon>
        <taxon>Scandentia</taxon>
        <taxon>Tupaiidae</taxon>
        <taxon>Tupaia</taxon>
    </lineage>
</organism>
<evidence type="ECO:0000313" key="3">
    <source>
        <dbReference type="Proteomes" id="UP000011518"/>
    </source>
</evidence>
<feature type="compositionally biased region" description="Basic and acidic residues" evidence="1">
    <location>
        <begin position="26"/>
        <end position="40"/>
    </location>
</feature>
<name>L9JAM8_TUPCH</name>
<accession>L9JAM8</accession>
<feature type="region of interest" description="Disordered" evidence="1">
    <location>
        <begin position="1"/>
        <end position="43"/>
    </location>
</feature>
<dbReference type="EMBL" id="KB321115">
    <property type="protein sequence ID" value="ELW47408.1"/>
    <property type="molecule type" value="Genomic_DNA"/>
</dbReference>
<reference evidence="3" key="1">
    <citation type="submission" date="2012-07" db="EMBL/GenBank/DDBJ databases">
        <title>Genome of the Chinese tree shrew, a rising model animal genetically related to primates.</title>
        <authorList>
            <person name="Zhang G."/>
            <person name="Fan Y."/>
            <person name="Yao Y."/>
            <person name="Huang Z."/>
        </authorList>
    </citation>
    <scope>NUCLEOTIDE SEQUENCE [LARGE SCALE GENOMIC DNA]</scope>
</reference>
<protein>
    <submittedName>
        <fullName evidence="2">Uncharacterized protein</fullName>
    </submittedName>
</protein>
<keyword evidence="3" id="KW-1185">Reference proteome</keyword>
<dbReference type="AlphaFoldDB" id="L9JAM8"/>